<name>A0A238D5R1_THIDL</name>
<gene>
    <name evidence="1" type="ORF">THIARS_70195</name>
</gene>
<dbReference type="AlphaFoldDB" id="A0A238D5R1"/>
<accession>A0A238D5R1</accession>
<dbReference type="EMBL" id="FLMQ01000056">
    <property type="protein sequence ID" value="SBP88575.1"/>
    <property type="molecule type" value="Genomic_DNA"/>
</dbReference>
<reference evidence="1 2" key="1">
    <citation type="submission" date="2016-06" db="EMBL/GenBank/DDBJ databases">
        <authorList>
            <person name="Kjaerup R.B."/>
            <person name="Dalgaard T.S."/>
            <person name="Juul-Madsen H.R."/>
        </authorList>
    </citation>
    <scope>NUCLEOTIDE SEQUENCE [LARGE SCALE GENOMIC DNA]</scope>
    <source>
        <strain evidence="1 2">DSM 16361</strain>
    </source>
</reference>
<proteinExistence type="predicted"/>
<dbReference type="Proteomes" id="UP000214566">
    <property type="component" value="Unassembled WGS sequence"/>
</dbReference>
<sequence>MQFARAMPGFFYGVDPSSRQVRRSVHDGLVEKAYGPSWGACGRIIGPVHLQDSSPCL</sequence>
<protein>
    <submittedName>
        <fullName evidence="1">Uncharacterized protein</fullName>
    </submittedName>
</protein>
<keyword evidence="2" id="KW-1185">Reference proteome</keyword>
<evidence type="ECO:0000313" key="1">
    <source>
        <dbReference type="EMBL" id="SBP88575.1"/>
    </source>
</evidence>
<evidence type="ECO:0000313" key="2">
    <source>
        <dbReference type="Proteomes" id="UP000214566"/>
    </source>
</evidence>
<organism evidence="1 2">
    <name type="scientific">Thiomonas delicata</name>
    <name type="common">Thiomonas cuprina</name>
    <dbReference type="NCBI Taxonomy" id="364030"/>
    <lineage>
        <taxon>Bacteria</taxon>
        <taxon>Pseudomonadati</taxon>
        <taxon>Pseudomonadota</taxon>
        <taxon>Betaproteobacteria</taxon>
        <taxon>Burkholderiales</taxon>
        <taxon>Thiomonas</taxon>
    </lineage>
</organism>